<dbReference type="AlphaFoldDB" id="A0AAE0BJG4"/>
<proteinExistence type="predicted"/>
<feature type="chain" id="PRO_5041982746" evidence="1">
    <location>
        <begin position="24"/>
        <end position="213"/>
    </location>
</feature>
<organism evidence="2 3">
    <name type="scientific">Cymbomonas tetramitiformis</name>
    <dbReference type="NCBI Taxonomy" id="36881"/>
    <lineage>
        <taxon>Eukaryota</taxon>
        <taxon>Viridiplantae</taxon>
        <taxon>Chlorophyta</taxon>
        <taxon>Pyramimonadophyceae</taxon>
        <taxon>Pyramimonadales</taxon>
        <taxon>Pyramimonadaceae</taxon>
        <taxon>Cymbomonas</taxon>
    </lineage>
</organism>
<evidence type="ECO:0000313" key="3">
    <source>
        <dbReference type="Proteomes" id="UP001190700"/>
    </source>
</evidence>
<evidence type="ECO:0000313" key="2">
    <source>
        <dbReference type="EMBL" id="KAK3237748.1"/>
    </source>
</evidence>
<dbReference type="EMBL" id="LGRX02034465">
    <property type="protein sequence ID" value="KAK3237748.1"/>
    <property type="molecule type" value="Genomic_DNA"/>
</dbReference>
<comment type="caution">
    <text evidence="2">The sequence shown here is derived from an EMBL/GenBank/DDBJ whole genome shotgun (WGS) entry which is preliminary data.</text>
</comment>
<gene>
    <name evidence="2" type="ORF">CYMTET_52202</name>
</gene>
<evidence type="ECO:0000256" key="1">
    <source>
        <dbReference type="SAM" id="SignalP"/>
    </source>
</evidence>
<protein>
    <submittedName>
        <fullName evidence="2">Uncharacterized protein</fullName>
    </submittedName>
</protein>
<accession>A0AAE0BJG4</accession>
<sequence length="213" mass="22967">MVDFPLLKAVLLIWCINSQQVLGQTQALGLQSIQVQADVPQEPVSYIDTRIEEVFPLSKVPRSYPTNSNVASEFRGHRRLQSALYQQVESGSCATTSGCSLITTESDCDAAAAYLQLPDQSSTSPDFNSAPGCSLSHGQLYFNADSSSTYLCSSSYPCLCSCGTPAPTSPTSSPTTGPTPIPSELYFHPCLRINYCVCSSLDRSLQQQESKEG</sequence>
<keyword evidence="1" id="KW-0732">Signal</keyword>
<dbReference type="Proteomes" id="UP001190700">
    <property type="component" value="Unassembled WGS sequence"/>
</dbReference>
<feature type="signal peptide" evidence="1">
    <location>
        <begin position="1"/>
        <end position="23"/>
    </location>
</feature>
<reference evidence="2 3" key="1">
    <citation type="journal article" date="2015" name="Genome Biol. Evol.">
        <title>Comparative Genomics of a Bacterivorous Green Alga Reveals Evolutionary Causalities and Consequences of Phago-Mixotrophic Mode of Nutrition.</title>
        <authorList>
            <person name="Burns J.A."/>
            <person name="Paasch A."/>
            <person name="Narechania A."/>
            <person name="Kim E."/>
        </authorList>
    </citation>
    <scope>NUCLEOTIDE SEQUENCE [LARGE SCALE GENOMIC DNA]</scope>
    <source>
        <strain evidence="2 3">PLY_AMNH</strain>
    </source>
</reference>
<name>A0AAE0BJG4_9CHLO</name>
<keyword evidence="3" id="KW-1185">Reference proteome</keyword>